<reference evidence="8 9" key="1">
    <citation type="submission" date="2019-12" db="EMBL/GenBank/DDBJ databases">
        <title>Mucilaginibacter sp. HMF7410 genome sequencing and assembly.</title>
        <authorList>
            <person name="Kang H."/>
            <person name="Cha I."/>
            <person name="Kim H."/>
            <person name="Joh K."/>
        </authorList>
    </citation>
    <scope>NUCLEOTIDE SEQUENCE [LARGE SCALE GENOMIC DNA]</scope>
    <source>
        <strain evidence="8 9">HMF7410</strain>
    </source>
</reference>
<evidence type="ECO:0000313" key="8">
    <source>
        <dbReference type="EMBL" id="MVN20815.1"/>
    </source>
</evidence>
<dbReference type="PANTHER" id="PTHR46323:SF2">
    <property type="entry name" value="BETA-GALACTOSIDASE"/>
    <property type="match status" value="1"/>
</dbReference>
<name>A0A7K1SU28_9SPHI</name>
<dbReference type="Gene3D" id="2.60.40.10">
    <property type="entry name" value="Immunoglobulins"/>
    <property type="match status" value="1"/>
</dbReference>
<dbReference type="Proteomes" id="UP000462014">
    <property type="component" value="Unassembled WGS sequence"/>
</dbReference>
<dbReference type="RefSeq" id="WP_157564612.1">
    <property type="nucleotide sequence ID" value="NZ_WPIK01000003.1"/>
</dbReference>
<dbReference type="InterPro" id="IPR008979">
    <property type="entry name" value="Galactose-bd-like_sf"/>
</dbReference>
<dbReference type="InterPro" id="IPR006102">
    <property type="entry name" value="Ig-like_GH2"/>
</dbReference>
<dbReference type="SUPFAM" id="SSF49785">
    <property type="entry name" value="Galactose-binding domain-like"/>
    <property type="match status" value="1"/>
</dbReference>
<comment type="caution">
    <text evidence="8">The sequence shown here is derived from an EMBL/GenBank/DDBJ whole genome shotgun (WGS) entry which is preliminary data.</text>
</comment>
<dbReference type="PANTHER" id="PTHR46323">
    <property type="entry name" value="BETA-GALACTOSIDASE"/>
    <property type="match status" value="1"/>
</dbReference>
<keyword evidence="5" id="KW-0326">Glycosidase</keyword>
<dbReference type="InterPro" id="IPR050347">
    <property type="entry name" value="Bact_Beta-galactosidase"/>
</dbReference>
<dbReference type="InterPro" id="IPR036156">
    <property type="entry name" value="Beta-gal/glucu_dom_sf"/>
</dbReference>
<comment type="catalytic activity">
    <reaction evidence="1">
        <text>Hydrolysis of terminal non-reducing beta-D-galactose residues in beta-D-galactosides.</text>
        <dbReference type="EC" id="3.2.1.23"/>
    </reaction>
</comment>
<evidence type="ECO:0000256" key="5">
    <source>
        <dbReference type="ARBA" id="ARBA00023295"/>
    </source>
</evidence>
<dbReference type="AlphaFoldDB" id="A0A7K1SU28"/>
<dbReference type="InterPro" id="IPR017853">
    <property type="entry name" value="GH"/>
</dbReference>
<keyword evidence="4" id="KW-0378">Hydrolase</keyword>
<evidence type="ECO:0000256" key="1">
    <source>
        <dbReference type="ARBA" id="ARBA00001412"/>
    </source>
</evidence>
<comment type="similarity">
    <text evidence="2">Belongs to the glycosyl hydrolase 2 family.</text>
</comment>
<dbReference type="InterPro" id="IPR013783">
    <property type="entry name" value="Ig-like_fold"/>
</dbReference>
<protein>
    <recommendedName>
        <fullName evidence="3">beta-galactosidase</fullName>
        <ecNumber evidence="3">3.2.1.23</ecNumber>
    </recommendedName>
</protein>
<evidence type="ECO:0000259" key="6">
    <source>
        <dbReference type="Pfam" id="PF00703"/>
    </source>
</evidence>
<accession>A0A7K1SU28</accession>
<dbReference type="GO" id="GO:0005990">
    <property type="term" value="P:lactose catabolic process"/>
    <property type="evidence" value="ECO:0007669"/>
    <property type="project" value="TreeGrafter"/>
</dbReference>
<evidence type="ECO:0000259" key="7">
    <source>
        <dbReference type="Pfam" id="PF02837"/>
    </source>
</evidence>
<gene>
    <name evidence="8" type="ORF">GO621_04620</name>
</gene>
<dbReference type="Pfam" id="PF00703">
    <property type="entry name" value="Glyco_hydro_2"/>
    <property type="match status" value="1"/>
</dbReference>
<feature type="domain" description="Glycoside hydrolase family 2 immunoglobulin-like beta-sandwich" evidence="6">
    <location>
        <begin position="227"/>
        <end position="336"/>
    </location>
</feature>
<evidence type="ECO:0000256" key="3">
    <source>
        <dbReference type="ARBA" id="ARBA00012756"/>
    </source>
</evidence>
<evidence type="ECO:0000256" key="4">
    <source>
        <dbReference type="ARBA" id="ARBA00022801"/>
    </source>
</evidence>
<keyword evidence="9" id="KW-1185">Reference proteome</keyword>
<dbReference type="SUPFAM" id="SSF51445">
    <property type="entry name" value="(Trans)glycosidases"/>
    <property type="match status" value="1"/>
</dbReference>
<dbReference type="Pfam" id="PF02837">
    <property type="entry name" value="Glyco_hydro_2_N"/>
    <property type="match status" value="1"/>
</dbReference>
<dbReference type="GO" id="GO:0004565">
    <property type="term" value="F:beta-galactosidase activity"/>
    <property type="evidence" value="ECO:0007669"/>
    <property type="project" value="UniProtKB-EC"/>
</dbReference>
<dbReference type="InterPro" id="IPR006104">
    <property type="entry name" value="Glyco_hydro_2_N"/>
</dbReference>
<sequence>MQLKLNRLLKWYAGILLALLLFSAFTDEQTISLTGTWRFKTDPQDVGIQQKWFNRTLDETIKLPGSMAENGKGDDITLKTKWTGSIYDSSWYFNPHLAKYRQPGNIKIPFWLTPAKHYVGAAWYQKDVTISKDWKGRHITLYLEYAHTETRVWVDDQEIGMQNSLVSPHIYDLTQYLSPGKHTISIRIDNRIKEINVGPDSHSITDHTQGNWNGIVGKMALTAGSQVYLDDIQVYPDLKNKLARIKISIKSDVKTASSGWLNISAKSFNTKTIQQIKMVKGEYKLENGEGTAEIVLPMGAHFLTWDEFNPALYRLTVQLVSRNGSEQTKQVQFGMREFKAVGRHFEMNGRPVFLRGTVNNCEFPLTGYPSMDVPAWTRIFKIARVHGLNHMRFHSFCPPEAAFIAADLAGFYLQPEGPTWANHGTSIGDGKPIDQYIYDETNRMAKFYGNYASFCMMAYGNEPRGKQVEFLTKFVDYWKAKDSRHLYTGASVGGSWPVIPNNEYMVRAGARGLAWDKRPESESDYASQIASFTVPFVAHEMGQYCAFPDFKEIKNYTGVYRAKNFELFQEDLQDHHMGDEAEKFLMASGKLQALCYKNEIEKALRTPNYSGFELLSLNDYPGQGTALVGVLNAFWNEKGYITPKQFSRFCNSTVPLARIPKFVFSNNESFKAAVEIAHFGAAPLTNAHTSWKITDKKGIVLAKGSFEPKTIQIGNNISLGEVNFPLSNITKATALDLEVMVNNTSFANDWDFWVYPAKLPEAKSDNIYYCTTLDDKAKETLDKGGKVFLEAAGKVVKGKEIVQTFLPVFWNTSWFKMRPPHTLGILLDQNHPAFKDFPTSFHSDLQWWEIVNKAQVMHLEDFPPGFRPLVQPIDTWFLNRRLGLIMEAKVGNGKLLVSSADLTSDPENRPAARQLYYSLQKYMASDQFNPKTSVDFNVVKDVFETASHEVFSTYTKDSPDELKSKPEQKKST</sequence>
<evidence type="ECO:0000256" key="2">
    <source>
        <dbReference type="ARBA" id="ARBA00007401"/>
    </source>
</evidence>
<dbReference type="Gene3D" id="3.20.20.80">
    <property type="entry name" value="Glycosidases"/>
    <property type="match status" value="1"/>
</dbReference>
<dbReference type="EMBL" id="WPIK01000003">
    <property type="protein sequence ID" value="MVN20815.1"/>
    <property type="molecule type" value="Genomic_DNA"/>
</dbReference>
<feature type="domain" description="Glycosyl hydrolases family 2 sugar binding" evidence="7">
    <location>
        <begin position="32"/>
        <end position="219"/>
    </location>
</feature>
<organism evidence="8 9">
    <name type="scientific">Mucilaginibacter arboris</name>
    <dbReference type="NCBI Taxonomy" id="2682090"/>
    <lineage>
        <taxon>Bacteria</taxon>
        <taxon>Pseudomonadati</taxon>
        <taxon>Bacteroidota</taxon>
        <taxon>Sphingobacteriia</taxon>
        <taxon>Sphingobacteriales</taxon>
        <taxon>Sphingobacteriaceae</taxon>
        <taxon>Mucilaginibacter</taxon>
    </lineage>
</organism>
<dbReference type="Gene3D" id="2.60.120.260">
    <property type="entry name" value="Galactose-binding domain-like"/>
    <property type="match status" value="1"/>
</dbReference>
<dbReference type="GO" id="GO:0009341">
    <property type="term" value="C:beta-galactosidase complex"/>
    <property type="evidence" value="ECO:0007669"/>
    <property type="project" value="TreeGrafter"/>
</dbReference>
<evidence type="ECO:0000313" key="9">
    <source>
        <dbReference type="Proteomes" id="UP000462014"/>
    </source>
</evidence>
<dbReference type="SUPFAM" id="SSF49303">
    <property type="entry name" value="beta-Galactosidase/glucuronidase domain"/>
    <property type="match status" value="1"/>
</dbReference>
<proteinExistence type="inferred from homology"/>
<dbReference type="EC" id="3.2.1.23" evidence="3"/>